<sequence length="282" mass="31370" precursor="true">MSRRGGGPRNMSALLQQTLGKHRLARGVGRARAILAWPGVVGPELARLTRARSQHGPVLYVEARDHVLANFLTMQRMMFLERLQAALGDESVTELRFTVGTIHHKPAAPPPEPLPAPDREAARRMASATQGSDLHRVTLKAAEAVTRARRWRERQGYRPCPICGEPTPEHPCKACQVTLQNPVVRRAAHTLTRDPDRYPHLVTSLTESGADAARYLALGTLQEQLEVLALECVRSGGEAHYREFLAQQADTYLSLTLRKPRALLTPQDRRALPERVQHVLNA</sequence>
<dbReference type="KEGG" id="dmr:Deima_2172"/>
<dbReference type="Proteomes" id="UP000008635">
    <property type="component" value="Chromosome"/>
</dbReference>
<dbReference type="EMBL" id="CP002454">
    <property type="protein sequence ID" value="ADV67812.1"/>
    <property type="molecule type" value="Genomic_DNA"/>
</dbReference>
<dbReference type="OrthoDB" id="61536at2"/>
<dbReference type="STRING" id="709986.Deima_2172"/>
<reference evidence="1 2" key="1">
    <citation type="journal article" date="2011" name="Stand. Genomic Sci.">
        <title>Complete genome sequence of Deinococcus maricopensis type strain (LB-34).</title>
        <authorList>
            <person name="Pukall R."/>
            <person name="Zeytun A."/>
            <person name="Lucas S."/>
            <person name="Lapidus A."/>
            <person name="Hammon N."/>
            <person name="Deshpande S."/>
            <person name="Nolan M."/>
            <person name="Cheng J.F."/>
            <person name="Pitluck S."/>
            <person name="Liolios K."/>
            <person name="Pagani I."/>
            <person name="Mikhailova N."/>
            <person name="Ivanova N."/>
            <person name="Mavromatis K."/>
            <person name="Pati A."/>
            <person name="Tapia R."/>
            <person name="Han C."/>
            <person name="Goodwin L."/>
            <person name="Chen A."/>
            <person name="Palaniappan K."/>
            <person name="Land M."/>
            <person name="Hauser L."/>
            <person name="Chang Y.J."/>
            <person name="Jeffries C.D."/>
            <person name="Brambilla E.M."/>
            <person name="Rohde M."/>
            <person name="Goker M."/>
            <person name="Detter J.C."/>
            <person name="Woyke T."/>
            <person name="Bristow J."/>
            <person name="Eisen J.A."/>
            <person name="Markowitz V."/>
            <person name="Hugenholtz P."/>
            <person name="Kyrpides N.C."/>
            <person name="Klenk H.P."/>
        </authorList>
    </citation>
    <scope>NUCLEOTIDE SEQUENCE [LARGE SCALE GENOMIC DNA]</scope>
    <source>
        <strain evidence="2">DSM 21211 / LMG 22137 / NRRL B-23946 / LB-34</strain>
    </source>
</reference>
<dbReference type="AlphaFoldDB" id="E8U9S3"/>
<gene>
    <name evidence="1" type="ordered locus">Deima_2172</name>
</gene>
<name>E8U9S3_DEIML</name>
<keyword evidence="2" id="KW-1185">Reference proteome</keyword>
<dbReference type="HOGENOM" id="CLU_085300_0_0_0"/>
<dbReference type="PANTHER" id="PTHR36456">
    <property type="entry name" value="UPF0232 PROTEIN SCO3875"/>
    <property type="match status" value="1"/>
</dbReference>
<dbReference type="eggNOG" id="COG5512">
    <property type="taxonomic scope" value="Bacteria"/>
</dbReference>
<dbReference type="PANTHER" id="PTHR36456:SF1">
    <property type="entry name" value="UPF0232 PROTEIN SCO3875"/>
    <property type="match status" value="1"/>
</dbReference>
<proteinExistence type="predicted"/>
<dbReference type="Pfam" id="PF05258">
    <property type="entry name" value="DciA"/>
    <property type="match status" value="1"/>
</dbReference>
<evidence type="ECO:0000313" key="2">
    <source>
        <dbReference type="Proteomes" id="UP000008635"/>
    </source>
</evidence>
<dbReference type="InterPro" id="IPR007922">
    <property type="entry name" value="DciA-like"/>
</dbReference>
<protein>
    <recommendedName>
        <fullName evidence="3">DUF721 domain-containing protein</fullName>
    </recommendedName>
</protein>
<reference evidence="2" key="2">
    <citation type="submission" date="2011-01" db="EMBL/GenBank/DDBJ databases">
        <title>The complete genome of Deinococcus maricopensis DSM 21211.</title>
        <authorList>
            <consortium name="US DOE Joint Genome Institute (JGI-PGF)"/>
            <person name="Lucas S."/>
            <person name="Copeland A."/>
            <person name="Lapidus A."/>
            <person name="Goodwin L."/>
            <person name="Pitluck S."/>
            <person name="Kyrpides N."/>
            <person name="Mavromatis K."/>
            <person name="Pagani I."/>
            <person name="Ivanova N."/>
            <person name="Ovchinnikova G."/>
            <person name="Zeytun A."/>
            <person name="Detter J.C."/>
            <person name="Han C."/>
            <person name="Land M."/>
            <person name="Hauser L."/>
            <person name="Markowitz V."/>
            <person name="Cheng J.-F."/>
            <person name="Hugenholtz P."/>
            <person name="Woyke T."/>
            <person name="Wu D."/>
            <person name="Pukall R."/>
            <person name="Gehrich-Schroeter G."/>
            <person name="Brambilla E."/>
            <person name="Klenk H.-P."/>
            <person name="Eisen J.A."/>
        </authorList>
    </citation>
    <scope>NUCLEOTIDE SEQUENCE [LARGE SCALE GENOMIC DNA]</scope>
    <source>
        <strain evidence="2">DSM 21211 / LMG 22137 / NRRL B-23946 / LB-34</strain>
    </source>
</reference>
<evidence type="ECO:0000313" key="1">
    <source>
        <dbReference type="EMBL" id="ADV67812.1"/>
    </source>
</evidence>
<evidence type="ECO:0008006" key="3">
    <source>
        <dbReference type="Google" id="ProtNLM"/>
    </source>
</evidence>
<organism evidence="1 2">
    <name type="scientific">Deinococcus maricopensis (strain DSM 21211 / LMG 22137 / NRRL B-23946 / LB-34)</name>
    <dbReference type="NCBI Taxonomy" id="709986"/>
    <lineage>
        <taxon>Bacteria</taxon>
        <taxon>Thermotogati</taxon>
        <taxon>Deinococcota</taxon>
        <taxon>Deinococci</taxon>
        <taxon>Deinococcales</taxon>
        <taxon>Deinococcaceae</taxon>
        <taxon>Deinococcus</taxon>
    </lineage>
</organism>
<dbReference type="RefSeq" id="WP_013557317.1">
    <property type="nucleotide sequence ID" value="NC_014958.1"/>
</dbReference>
<accession>E8U9S3</accession>